<evidence type="ECO:0000313" key="9">
    <source>
        <dbReference type="Proteomes" id="UP000325614"/>
    </source>
</evidence>
<dbReference type="PROSITE" id="PS50123">
    <property type="entry name" value="CHER"/>
    <property type="match status" value="1"/>
</dbReference>
<dbReference type="SMART" id="SM00138">
    <property type="entry name" value="MeTrc"/>
    <property type="match status" value="1"/>
</dbReference>
<feature type="compositionally biased region" description="Pro residues" evidence="6">
    <location>
        <begin position="311"/>
        <end position="320"/>
    </location>
</feature>
<dbReference type="EC" id="2.1.1.80" evidence="2"/>
<proteinExistence type="predicted"/>
<dbReference type="Pfam" id="PF03705">
    <property type="entry name" value="CheR_N"/>
    <property type="match status" value="1"/>
</dbReference>
<dbReference type="InterPro" id="IPR029063">
    <property type="entry name" value="SAM-dependent_MTases_sf"/>
</dbReference>
<feature type="region of interest" description="Disordered" evidence="6">
    <location>
        <begin position="311"/>
        <end position="335"/>
    </location>
</feature>
<evidence type="ECO:0000256" key="3">
    <source>
        <dbReference type="ARBA" id="ARBA00022603"/>
    </source>
</evidence>
<dbReference type="SUPFAM" id="SSF48452">
    <property type="entry name" value="TPR-like"/>
    <property type="match status" value="1"/>
</dbReference>
<dbReference type="SUPFAM" id="SSF47757">
    <property type="entry name" value="Chemotaxis receptor methyltransferase CheR, N-terminal domain"/>
    <property type="match status" value="1"/>
</dbReference>
<dbReference type="InterPro" id="IPR011990">
    <property type="entry name" value="TPR-like_helical_dom_sf"/>
</dbReference>
<evidence type="ECO:0000256" key="2">
    <source>
        <dbReference type="ARBA" id="ARBA00012534"/>
    </source>
</evidence>
<dbReference type="Gene3D" id="3.40.50.150">
    <property type="entry name" value="Vaccinia Virus protein VP39"/>
    <property type="match status" value="1"/>
</dbReference>
<evidence type="ECO:0000259" key="7">
    <source>
        <dbReference type="PROSITE" id="PS50123"/>
    </source>
</evidence>
<protein>
    <recommendedName>
        <fullName evidence="2">protein-glutamate O-methyltransferase</fullName>
        <ecNumber evidence="2">2.1.1.80</ecNumber>
    </recommendedName>
</protein>
<keyword evidence="5" id="KW-0949">S-adenosyl-L-methionine</keyword>
<gene>
    <name evidence="8" type="ORF">GDR74_03100</name>
</gene>
<feature type="domain" description="CheR-type methyltransferase" evidence="7">
    <location>
        <begin position="12"/>
        <end position="289"/>
    </location>
</feature>
<sequence length="489" mass="54616">MAGKPAAPLNLDAGFVALKNQVIERTGHFYYHDKDDLLWERIRKRLRATGCRDSIDYLERLNDPALGPAEWARLEAEITIGETFFFRYAEQFAALRERILPEIVERRRSDRRLRIWSAGCATGAEPYSVAILLKQLLGDDLENWRVAIIGSDINEAFLDTARQAEFGRWALRTLSPEDRAAYFEPSGDRDRLRLRKEFRSLVRFERHNLLSLLEGTSPLQFTEFDLVLCRNVLIYFHPDTAIRIVRALSDTLREGGWMLLGHAEPNPAFASFLKVLNLPGTVAYRRGSQEAEGQGTPFSEIASLLALPSHTPPSCAPLPRPARRPPERKPAPRPVRPLFPVAGQAPAALPRCPDSILAEVRALADSGRFREAEDLCRKALAAQPLSPALHFYEGLIAQALEKPAAAEEAFRRSIYLDKSFAMAHYHLGLLLVADGRRGAGRRSLANAGRIASGLPGETVLDEADGITAEEMRGLVRLHLRAVSRPEKGE</sequence>
<dbReference type="PANTHER" id="PTHR24422:SF10">
    <property type="entry name" value="CHEMOTAXIS PROTEIN METHYLTRANSFERASE 2"/>
    <property type="match status" value="1"/>
</dbReference>
<comment type="catalytic activity">
    <reaction evidence="1">
        <text>L-glutamyl-[protein] + S-adenosyl-L-methionine = [protein]-L-glutamate 5-O-methyl ester + S-adenosyl-L-homocysteine</text>
        <dbReference type="Rhea" id="RHEA:24452"/>
        <dbReference type="Rhea" id="RHEA-COMP:10208"/>
        <dbReference type="Rhea" id="RHEA-COMP:10311"/>
        <dbReference type="ChEBI" id="CHEBI:29973"/>
        <dbReference type="ChEBI" id="CHEBI:57856"/>
        <dbReference type="ChEBI" id="CHEBI:59789"/>
        <dbReference type="ChEBI" id="CHEBI:82795"/>
        <dbReference type="EC" id="2.1.1.80"/>
    </reaction>
</comment>
<name>A0A5P9JYR5_9HYPH</name>
<dbReference type="EMBL" id="CP045423">
    <property type="protein sequence ID" value="QFU18002.1"/>
    <property type="molecule type" value="Genomic_DNA"/>
</dbReference>
<reference evidence="8 9" key="1">
    <citation type="submission" date="2019-10" db="EMBL/GenBank/DDBJ databases">
        <title>Isolation, Identification of Microvirga thermotolerans HR1, a novel thermophilic bacterium and Comparative Genomics of the genus Microvirga.</title>
        <authorList>
            <person name="Li J."/>
            <person name="Zhang W."/>
            <person name="Lin M."/>
            <person name="Wang J."/>
        </authorList>
    </citation>
    <scope>NUCLEOTIDE SEQUENCE [LARGE SCALE GENOMIC DNA]</scope>
    <source>
        <strain evidence="8 9">HR1</strain>
    </source>
</reference>
<dbReference type="Proteomes" id="UP000325614">
    <property type="component" value="Chromosome"/>
</dbReference>
<dbReference type="Gene3D" id="1.25.40.10">
    <property type="entry name" value="Tetratricopeptide repeat domain"/>
    <property type="match status" value="1"/>
</dbReference>
<dbReference type="CDD" id="cd02440">
    <property type="entry name" value="AdoMet_MTases"/>
    <property type="match status" value="1"/>
</dbReference>
<evidence type="ECO:0000256" key="1">
    <source>
        <dbReference type="ARBA" id="ARBA00001541"/>
    </source>
</evidence>
<dbReference type="PANTHER" id="PTHR24422">
    <property type="entry name" value="CHEMOTAXIS PROTEIN METHYLTRANSFERASE"/>
    <property type="match status" value="1"/>
</dbReference>
<evidence type="ECO:0000313" key="8">
    <source>
        <dbReference type="EMBL" id="QFU18002.1"/>
    </source>
</evidence>
<keyword evidence="9" id="KW-1185">Reference proteome</keyword>
<organism evidence="8 9">
    <name type="scientific">Microvirga thermotolerans</name>
    <dbReference type="NCBI Taxonomy" id="2651334"/>
    <lineage>
        <taxon>Bacteria</taxon>
        <taxon>Pseudomonadati</taxon>
        <taxon>Pseudomonadota</taxon>
        <taxon>Alphaproteobacteria</taxon>
        <taxon>Hyphomicrobiales</taxon>
        <taxon>Methylobacteriaceae</taxon>
        <taxon>Microvirga</taxon>
    </lineage>
</organism>
<dbReference type="SUPFAM" id="SSF53335">
    <property type="entry name" value="S-adenosyl-L-methionine-dependent methyltransferases"/>
    <property type="match status" value="1"/>
</dbReference>
<dbReference type="InterPro" id="IPR022642">
    <property type="entry name" value="CheR_C"/>
</dbReference>
<evidence type="ECO:0000256" key="4">
    <source>
        <dbReference type="ARBA" id="ARBA00022679"/>
    </source>
</evidence>
<dbReference type="PRINTS" id="PR00996">
    <property type="entry name" value="CHERMTFRASE"/>
</dbReference>
<dbReference type="Pfam" id="PF01739">
    <property type="entry name" value="CheR"/>
    <property type="match status" value="1"/>
</dbReference>
<keyword evidence="3 8" id="KW-0489">Methyltransferase</keyword>
<dbReference type="Gene3D" id="1.10.155.10">
    <property type="entry name" value="Chemotaxis receptor methyltransferase CheR, N-terminal domain"/>
    <property type="match status" value="1"/>
</dbReference>
<dbReference type="InterPro" id="IPR000780">
    <property type="entry name" value="CheR_MeTrfase"/>
</dbReference>
<dbReference type="KEGG" id="mico:GDR74_03100"/>
<dbReference type="AlphaFoldDB" id="A0A5P9JYR5"/>
<dbReference type="GO" id="GO:0032259">
    <property type="term" value="P:methylation"/>
    <property type="evidence" value="ECO:0007669"/>
    <property type="project" value="UniProtKB-KW"/>
</dbReference>
<evidence type="ECO:0000256" key="6">
    <source>
        <dbReference type="SAM" id="MobiDB-lite"/>
    </source>
</evidence>
<accession>A0A5P9JYR5</accession>
<dbReference type="InterPro" id="IPR022641">
    <property type="entry name" value="CheR_N"/>
</dbReference>
<dbReference type="InterPro" id="IPR050903">
    <property type="entry name" value="Bact_Chemotaxis_MeTrfase"/>
</dbReference>
<dbReference type="GO" id="GO:0008983">
    <property type="term" value="F:protein-glutamate O-methyltransferase activity"/>
    <property type="evidence" value="ECO:0007669"/>
    <property type="project" value="UniProtKB-EC"/>
</dbReference>
<dbReference type="InterPro" id="IPR036804">
    <property type="entry name" value="CheR_N_sf"/>
</dbReference>
<keyword evidence="4 8" id="KW-0808">Transferase</keyword>
<evidence type="ECO:0000256" key="5">
    <source>
        <dbReference type="ARBA" id="ARBA00022691"/>
    </source>
</evidence>